<gene>
    <name evidence="3" type="ORF">PGLA1383_LOCUS5204</name>
    <name evidence="4" type="ORF">PGLA2088_LOCUS16482</name>
</gene>
<dbReference type="OMA" id="IHINRIH"/>
<feature type="region of interest" description="Disordered" evidence="1">
    <location>
        <begin position="63"/>
        <end position="86"/>
    </location>
</feature>
<keyword evidence="2" id="KW-1133">Transmembrane helix</keyword>
<dbReference type="AlphaFoldDB" id="A0A813J5V1"/>
<evidence type="ECO:0000313" key="3">
    <source>
        <dbReference type="EMBL" id="CAE8586329.1"/>
    </source>
</evidence>
<evidence type="ECO:0000313" key="6">
    <source>
        <dbReference type="Proteomes" id="UP000654075"/>
    </source>
</evidence>
<keyword evidence="2" id="KW-0812">Transmembrane</keyword>
<keyword evidence="6" id="KW-1185">Reference proteome</keyword>
<name>A0A813J5V1_POLGL</name>
<feature type="compositionally biased region" description="Polar residues" evidence="1">
    <location>
        <begin position="76"/>
        <end position="85"/>
    </location>
</feature>
<reference evidence="4" key="1">
    <citation type="submission" date="2021-02" db="EMBL/GenBank/DDBJ databases">
        <authorList>
            <person name="Dougan E. K."/>
            <person name="Rhodes N."/>
            <person name="Thang M."/>
            <person name="Chan C."/>
        </authorList>
    </citation>
    <scope>NUCLEOTIDE SEQUENCE</scope>
</reference>
<dbReference type="Proteomes" id="UP000626109">
    <property type="component" value="Unassembled WGS sequence"/>
</dbReference>
<accession>A0A813J5V1</accession>
<comment type="caution">
    <text evidence="4">The sequence shown here is derived from an EMBL/GenBank/DDBJ whole genome shotgun (WGS) entry which is preliminary data.</text>
</comment>
<feature type="transmembrane region" description="Helical" evidence="2">
    <location>
        <begin position="21"/>
        <end position="40"/>
    </location>
</feature>
<keyword evidence="2" id="KW-0472">Membrane</keyword>
<dbReference type="EMBL" id="CAJNNW010020902">
    <property type="protein sequence ID" value="CAE8667154.1"/>
    <property type="molecule type" value="Genomic_DNA"/>
</dbReference>
<dbReference type="OrthoDB" id="433408at2759"/>
<sequence length="626" mass="70529">MGRSSRAPAVEKSWNCIRYNIGTGLAVFVLGYLHLTTISIPEPCLENLRPNWPQKVLTFGAKTGLSPVPDREKAQKASQLEQSSPKVEVAKIGREEPLGRAVEEDEGGGTKEEIVDEDSGSISKAAGGVTDKARWIFCAAQWRECHCDGKVRWGDKDRWLTIDPPSKGKPQDVKCNVQSLKDILPGDDGKHCECFIVPGTDFYKGLSPMLLPDVETDEAGAKVVASCEMFEAGKDDGPHGVAQWEAAEPFCSEAWEDKAKSDPLLQAGDRQISLDALRQLMRARVDRRFAGNYDKLFVKGWAPRAFVNYFAGPPTGKHARMTEELIRSVHVFSSEPIVVVHFGISSPASWNPERFPRLVLLHASELDNEAQRSFNFNKLRAFLMARVMTGVGLDSDQFVAPGVDTLFKMTEREITKDYPIPMMPVHFLDRGPKDLGSWWPRYCPHGECSLQTLRWGHAHPTWTFWALPFYGRWLRRNFRDESLQALVHPIRAPALRVTDIPEDEDLLNVAMWEEKATKQWCKFDTVDPSEFSPLMNWKRSMQSKCMGGTGCYNILGDKRFYRNGGAAKLFFTAHHAVVPKETARYIDTIAAKVMDNAWPPPIVFNRQFWHSGDELRAAHPKLECLV</sequence>
<evidence type="ECO:0000256" key="1">
    <source>
        <dbReference type="SAM" id="MobiDB-lite"/>
    </source>
</evidence>
<dbReference type="EMBL" id="CAJNNV010002013">
    <property type="protein sequence ID" value="CAE8586329.1"/>
    <property type="molecule type" value="Genomic_DNA"/>
</dbReference>
<evidence type="ECO:0000313" key="5">
    <source>
        <dbReference type="Proteomes" id="UP000626109"/>
    </source>
</evidence>
<evidence type="ECO:0000256" key="2">
    <source>
        <dbReference type="SAM" id="Phobius"/>
    </source>
</evidence>
<proteinExistence type="predicted"/>
<evidence type="ECO:0000313" key="4">
    <source>
        <dbReference type="EMBL" id="CAE8667154.1"/>
    </source>
</evidence>
<protein>
    <submittedName>
        <fullName evidence="4">Uncharacterized protein</fullName>
    </submittedName>
</protein>
<dbReference type="Proteomes" id="UP000654075">
    <property type="component" value="Unassembled WGS sequence"/>
</dbReference>
<organism evidence="4 5">
    <name type="scientific">Polarella glacialis</name>
    <name type="common">Dinoflagellate</name>
    <dbReference type="NCBI Taxonomy" id="89957"/>
    <lineage>
        <taxon>Eukaryota</taxon>
        <taxon>Sar</taxon>
        <taxon>Alveolata</taxon>
        <taxon>Dinophyceae</taxon>
        <taxon>Suessiales</taxon>
        <taxon>Suessiaceae</taxon>
        <taxon>Polarella</taxon>
    </lineage>
</organism>